<accession>A0A813JL17</accession>
<organism evidence="2 3">
    <name type="scientific">Polarella glacialis</name>
    <name type="common">Dinoflagellate</name>
    <dbReference type="NCBI Taxonomy" id="89957"/>
    <lineage>
        <taxon>Eukaryota</taxon>
        <taxon>Sar</taxon>
        <taxon>Alveolata</taxon>
        <taxon>Dinophyceae</taxon>
        <taxon>Suessiales</taxon>
        <taxon>Suessiaceae</taxon>
        <taxon>Polarella</taxon>
    </lineage>
</organism>
<name>A0A813JL17_POLGL</name>
<dbReference type="Proteomes" id="UP000626109">
    <property type="component" value="Unassembled WGS sequence"/>
</dbReference>
<dbReference type="AlphaFoldDB" id="A0A813JL17"/>
<evidence type="ECO:0000313" key="2">
    <source>
        <dbReference type="EMBL" id="CAE8684132.1"/>
    </source>
</evidence>
<feature type="compositionally biased region" description="Polar residues" evidence="1">
    <location>
        <begin position="141"/>
        <end position="187"/>
    </location>
</feature>
<dbReference type="EMBL" id="CAJNNW010026277">
    <property type="protein sequence ID" value="CAE8684132.1"/>
    <property type="molecule type" value="Genomic_DNA"/>
</dbReference>
<sequence>MRRRPFAKSVGTTDNKQQQQQQHQQQQLKGTSCQLPPWTQACNSCSVSSSSTGRARGKEREFWPSSKCFHSMRIKDATPRKLTVADIVCTIHPGRKPSPLPLADNKNKNKNLKQTNNKQRNKHNKQNKQTNKEQTDKQIDSAKSSMHSNNHSLYNPMRTSVSETPRPNPRQSYELITNRTFAQTVVA</sequence>
<evidence type="ECO:0000256" key="1">
    <source>
        <dbReference type="SAM" id="MobiDB-lite"/>
    </source>
</evidence>
<feature type="region of interest" description="Disordered" evidence="1">
    <location>
        <begin position="91"/>
        <end position="187"/>
    </location>
</feature>
<protein>
    <submittedName>
        <fullName evidence="2">Uncharacterized protein</fullName>
    </submittedName>
</protein>
<gene>
    <name evidence="2" type="ORF">PGLA2088_LOCUS23820</name>
</gene>
<comment type="caution">
    <text evidence="2">The sequence shown here is derived from an EMBL/GenBank/DDBJ whole genome shotgun (WGS) entry which is preliminary data.</text>
</comment>
<feature type="compositionally biased region" description="Basic and acidic residues" evidence="1">
    <location>
        <begin position="130"/>
        <end position="140"/>
    </location>
</feature>
<feature type="compositionally biased region" description="Low complexity" evidence="1">
    <location>
        <begin position="17"/>
        <end position="27"/>
    </location>
</feature>
<reference evidence="2" key="1">
    <citation type="submission" date="2021-02" db="EMBL/GenBank/DDBJ databases">
        <authorList>
            <person name="Dougan E. K."/>
            <person name="Rhodes N."/>
            <person name="Thang M."/>
            <person name="Chan C."/>
        </authorList>
    </citation>
    <scope>NUCLEOTIDE SEQUENCE</scope>
</reference>
<feature type="region of interest" description="Disordered" evidence="1">
    <location>
        <begin position="1"/>
        <end position="31"/>
    </location>
</feature>
<evidence type="ECO:0000313" key="3">
    <source>
        <dbReference type="Proteomes" id="UP000626109"/>
    </source>
</evidence>
<proteinExistence type="predicted"/>